<dbReference type="PANTHER" id="PTHR44196:SF1">
    <property type="entry name" value="DEHYDROGENASE_REDUCTASE SDR FAMILY MEMBER 7B"/>
    <property type="match status" value="1"/>
</dbReference>
<dbReference type="Gene3D" id="3.40.50.720">
    <property type="entry name" value="NAD(P)-binding Rossmann-like Domain"/>
    <property type="match status" value="1"/>
</dbReference>
<evidence type="ECO:0000313" key="4">
    <source>
        <dbReference type="Proteomes" id="UP000596074"/>
    </source>
</evidence>
<evidence type="ECO:0000256" key="2">
    <source>
        <dbReference type="ARBA" id="ARBA00023002"/>
    </source>
</evidence>
<dbReference type="PRINTS" id="PR00081">
    <property type="entry name" value="GDHRDH"/>
</dbReference>
<dbReference type="AlphaFoldDB" id="A0A9E8FJ94"/>
<dbReference type="RefSeq" id="WP_228346020.1">
    <property type="nucleotide sequence ID" value="NZ_CP045550.1"/>
</dbReference>
<dbReference type="InterPro" id="IPR020904">
    <property type="entry name" value="Sc_DH/Rdtase_CS"/>
</dbReference>
<dbReference type="GO" id="GO:0016020">
    <property type="term" value="C:membrane"/>
    <property type="evidence" value="ECO:0007669"/>
    <property type="project" value="TreeGrafter"/>
</dbReference>
<dbReference type="EMBL" id="CP046056">
    <property type="protein sequence ID" value="QQD23497.1"/>
    <property type="molecule type" value="Genomic_DNA"/>
</dbReference>
<reference evidence="3 4" key="1">
    <citation type="submission" date="2019-11" db="EMBL/GenBank/DDBJ databases">
        <title>Venatorbacter sp. nov. a predator of Campylobacter and other Gram-negative bacteria.</title>
        <authorList>
            <person name="Saeedi A."/>
            <person name="Cummings N.J."/>
            <person name="Connerton I.F."/>
            <person name="Connerton P.L."/>
        </authorList>
    </citation>
    <scope>NUCLEOTIDE SEQUENCE [LARGE SCALE GENOMIC DNA]</scope>
    <source>
        <strain evidence="3">XL5</strain>
    </source>
</reference>
<proteinExistence type="inferred from homology"/>
<dbReference type="InterPro" id="IPR002347">
    <property type="entry name" value="SDR_fam"/>
</dbReference>
<keyword evidence="4" id="KW-1185">Reference proteome</keyword>
<evidence type="ECO:0000313" key="3">
    <source>
        <dbReference type="EMBL" id="QQD23497.1"/>
    </source>
</evidence>
<dbReference type="Pfam" id="PF00106">
    <property type="entry name" value="adh_short"/>
    <property type="match status" value="1"/>
</dbReference>
<dbReference type="InterPro" id="IPR036291">
    <property type="entry name" value="NAD(P)-bd_dom_sf"/>
</dbReference>
<sequence>MKILPLNEQIIWLTGASSGIGAALIPALQSRCKHLIITARNADALSALANGYSNVTVQAADITNEQQLQQVANYIGDQFGRIDTLIANAGTCEYVDVKQFDTALFRRVMDTNFMGLVYTVAAALPWLRQSERGYLAGMSSSVTWLAMPRAQAYGASKAATRHFLEAMRADLWHEGMDVSVISPGFVQTPLTDRNDFPMPGRITAEDAALAIIKGLEKRVFDIHFPKRFTRILQLLGALPAALRFRITRAMARNNNTTSSSGDTH</sequence>
<organism evidence="3 4">
    <name type="scientific">Venatoribacter cucullus</name>
    <dbReference type="NCBI Taxonomy" id="2661630"/>
    <lineage>
        <taxon>Bacteria</taxon>
        <taxon>Pseudomonadati</taxon>
        <taxon>Pseudomonadota</taxon>
        <taxon>Gammaproteobacteria</taxon>
        <taxon>Oceanospirillales</taxon>
        <taxon>Oceanospirillaceae</taxon>
        <taxon>Venatoribacter</taxon>
    </lineage>
</organism>
<comment type="similarity">
    <text evidence="1">Belongs to the short-chain dehydrogenases/reductases (SDR) family.</text>
</comment>
<dbReference type="Proteomes" id="UP000596074">
    <property type="component" value="Chromosome"/>
</dbReference>
<dbReference type="PROSITE" id="PS00061">
    <property type="entry name" value="ADH_SHORT"/>
    <property type="match status" value="1"/>
</dbReference>
<name>A0A9E8FJ94_9GAMM</name>
<dbReference type="KEGG" id="vcw:GJQ55_02900"/>
<dbReference type="GO" id="GO:0016491">
    <property type="term" value="F:oxidoreductase activity"/>
    <property type="evidence" value="ECO:0007669"/>
    <property type="project" value="UniProtKB-KW"/>
</dbReference>
<accession>A0A9E8FJ94</accession>
<evidence type="ECO:0000256" key="1">
    <source>
        <dbReference type="ARBA" id="ARBA00006484"/>
    </source>
</evidence>
<keyword evidence="2" id="KW-0560">Oxidoreductase</keyword>
<protein>
    <submittedName>
        <fullName evidence="3">SDR family NAD(P)-dependent oxidoreductase</fullName>
    </submittedName>
</protein>
<gene>
    <name evidence="3" type="ORF">GJQ55_02900</name>
</gene>
<dbReference type="PANTHER" id="PTHR44196">
    <property type="entry name" value="DEHYDROGENASE/REDUCTASE SDR FAMILY MEMBER 7B"/>
    <property type="match status" value="1"/>
</dbReference>
<dbReference type="SUPFAM" id="SSF51735">
    <property type="entry name" value="NAD(P)-binding Rossmann-fold domains"/>
    <property type="match status" value="1"/>
</dbReference>